<proteinExistence type="inferred from homology"/>
<accession>A0A4U5NWR8</accession>
<dbReference type="InterPro" id="IPR050346">
    <property type="entry name" value="FMO-like"/>
</dbReference>
<dbReference type="PRINTS" id="PR00370">
    <property type="entry name" value="FMOXYGENASE"/>
</dbReference>
<dbReference type="EMBL" id="AZBU02000003">
    <property type="protein sequence ID" value="TKR87684.1"/>
    <property type="molecule type" value="Genomic_DNA"/>
</dbReference>
<dbReference type="PIRSF" id="PIRSF000332">
    <property type="entry name" value="FMO"/>
    <property type="match status" value="1"/>
</dbReference>
<evidence type="ECO:0000256" key="17">
    <source>
        <dbReference type="ARBA" id="ARBA00049443"/>
    </source>
</evidence>
<evidence type="ECO:0000256" key="1">
    <source>
        <dbReference type="ARBA" id="ARBA00001974"/>
    </source>
</evidence>
<dbReference type="PANTHER" id="PTHR23023">
    <property type="entry name" value="DIMETHYLANILINE MONOOXYGENASE"/>
    <property type="match status" value="1"/>
</dbReference>
<evidence type="ECO:0000256" key="6">
    <source>
        <dbReference type="ARBA" id="ARBA00022824"/>
    </source>
</evidence>
<dbReference type="GO" id="GO:0047822">
    <property type="term" value="F:hypotaurine monooxygenase activity"/>
    <property type="evidence" value="ECO:0007669"/>
    <property type="project" value="RHEA"/>
</dbReference>
<comment type="subcellular location">
    <subcellularLocation>
        <location evidence="2">Endoplasmic reticulum membrane</location>
        <topology evidence="2">Single-pass membrane protein</topology>
    </subcellularLocation>
</comment>
<comment type="cofactor">
    <cofactor evidence="1 18 19">
        <name>FAD</name>
        <dbReference type="ChEBI" id="CHEBI:57692"/>
    </cofactor>
</comment>
<comment type="similarity">
    <text evidence="3 18 19">Belongs to the FMO family.</text>
</comment>
<evidence type="ECO:0000256" key="8">
    <source>
        <dbReference type="ARBA" id="ARBA00022857"/>
    </source>
</evidence>
<dbReference type="EC" id="1.-.-.-" evidence="19"/>
<dbReference type="Gene3D" id="3.50.50.60">
    <property type="entry name" value="FAD/NAD(P)-binding domain"/>
    <property type="match status" value="2"/>
</dbReference>
<dbReference type="InterPro" id="IPR020946">
    <property type="entry name" value="Flavin_mOase-like"/>
</dbReference>
<evidence type="ECO:0000256" key="19">
    <source>
        <dbReference type="RuleBase" id="RU361177"/>
    </source>
</evidence>
<dbReference type="InterPro" id="IPR000960">
    <property type="entry name" value="Flavin_mOase"/>
</dbReference>
<evidence type="ECO:0000256" key="13">
    <source>
        <dbReference type="ARBA" id="ARBA00045957"/>
    </source>
</evidence>
<dbReference type="GO" id="GO:0034899">
    <property type="term" value="F:trimethylamine monooxygenase activity"/>
    <property type="evidence" value="ECO:0007669"/>
    <property type="project" value="UniProtKB-EC"/>
</dbReference>
<dbReference type="GO" id="GO:0005789">
    <property type="term" value="C:endoplasmic reticulum membrane"/>
    <property type="evidence" value="ECO:0007669"/>
    <property type="project" value="UniProtKB-SubCell"/>
</dbReference>
<dbReference type="FunFam" id="3.50.50.60:FF:000159">
    <property type="entry name" value="Dimethylaniline monooxygenase [N-oxide-forming]"/>
    <property type="match status" value="1"/>
</dbReference>
<dbReference type="OrthoDB" id="66881at2759"/>
<evidence type="ECO:0000256" key="20">
    <source>
        <dbReference type="SAM" id="Phobius"/>
    </source>
</evidence>
<protein>
    <recommendedName>
        <fullName evidence="19">Flavin-containing monooxygenase</fullName>
        <ecNumber evidence="19">1.-.-.-</ecNumber>
    </recommendedName>
</protein>
<dbReference type="Proteomes" id="UP000298663">
    <property type="component" value="Unassembled WGS sequence"/>
</dbReference>
<evidence type="ECO:0000256" key="7">
    <source>
        <dbReference type="ARBA" id="ARBA00022827"/>
    </source>
</evidence>
<keyword evidence="9 20" id="KW-1133">Transmembrane helix</keyword>
<comment type="catalytic activity">
    <reaction evidence="17">
        <text>N,N-dimethylaniline + NADPH + O2 + H(+) = N,N-dimethylaniline N-oxide + NADP(+) + H2O</text>
        <dbReference type="Rhea" id="RHEA:24468"/>
        <dbReference type="ChEBI" id="CHEBI:15377"/>
        <dbReference type="ChEBI" id="CHEBI:15378"/>
        <dbReference type="ChEBI" id="CHEBI:15379"/>
        <dbReference type="ChEBI" id="CHEBI:16269"/>
        <dbReference type="ChEBI" id="CHEBI:17735"/>
        <dbReference type="ChEBI" id="CHEBI:57783"/>
        <dbReference type="ChEBI" id="CHEBI:58349"/>
        <dbReference type="EC" id="1.14.13.8"/>
    </reaction>
    <physiologicalReaction direction="left-to-right" evidence="17">
        <dbReference type="Rhea" id="RHEA:24469"/>
    </physiologicalReaction>
</comment>
<evidence type="ECO:0000256" key="10">
    <source>
        <dbReference type="ARBA" id="ARBA00023002"/>
    </source>
</evidence>
<keyword evidence="22" id="KW-1185">Reference proteome</keyword>
<dbReference type="GO" id="GO:0004499">
    <property type="term" value="F:N,N-dimethylaniline monooxygenase activity"/>
    <property type="evidence" value="ECO:0007669"/>
    <property type="project" value="UniProtKB-UniRule"/>
</dbReference>
<gene>
    <name evidence="21" type="ORF">L596_012045</name>
</gene>
<name>A0A4U5NWR8_STECR</name>
<keyword evidence="6 18" id="KW-0256">Endoplasmic reticulum</keyword>
<keyword evidence="11 18" id="KW-0503">Monooxygenase</keyword>
<dbReference type="AlphaFoldDB" id="A0A4U5NWR8"/>
<keyword evidence="12 18" id="KW-0472">Membrane</keyword>
<dbReference type="SUPFAM" id="SSF51905">
    <property type="entry name" value="FAD/NAD(P)-binding domain"/>
    <property type="match status" value="2"/>
</dbReference>
<keyword evidence="4 18" id="KW-0285">Flavoprotein</keyword>
<evidence type="ECO:0000256" key="5">
    <source>
        <dbReference type="ARBA" id="ARBA00022692"/>
    </source>
</evidence>
<evidence type="ECO:0000256" key="11">
    <source>
        <dbReference type="ARBA" id="ARBA00023033"/>
    </source>
</evidence>
<reference evidence="21 22" key="2">
    <citation type="journal article" date="2019" name="G3 (Bethesda)">
        <title>Hybrid Assembly of the Genome of the Entomopathogenic Nematode Steinernema carpocapsae Identifies the X-Chromosome.</title>
        <authorList>
            <person name="Serra L."/>
            <person name="Macchietto M."/>
            <person name="Macias-Munoz A."/>
            <person name="McGill C.J."/>
            <person name="Rodriguez I.M."/>
            <person name="Rodriguez B."/>
            <person name="Murad R."/>
            <person name="Mortazavi A."/>
        </authorList>
    </citation>
    <scope>NUCLEOTIDE SEQUENCE [LARGE SCALE GENOMIC DNA]</scope>
    <source>
        <strain evidence="21 22">ALL</strain>
    </source>
</reference>
<comment type="catalytic activity">
    <reaction evidence="16">
        <text>trimethylamine + NADPH + O2 = trimethylamine N-oxide + NADP(+) + H2O</text>
        <dbReference type="Rhea" id="RHEA:31979"/>
        <dbReference type="ChEBI" id="CHEBI:15377"/>
        <dbReference type="ChEBI" id="CHEBI:15379"/>
        <dbReference type="ChEBI" id="CHEBI:15724"/>
        <dbReference type="ChEBI" id="CHEBI:57783"/>
        <dbReference type="ChEBI" id="CHEBI:58349"/>
        <dbReference type="ChEBI" id="CHEBI:58389"/>
        <dbReference type="EC" id="1.14.13.148"/>
    </reaction>
    <physiologicalReaction direction="left-to-right" evidence="16">
        <dbReference type="Rhea" id="RHEA:31980"/>
    </physiologicalReaction>
</comment>
<keyword evidence="7 18" id="KW-0274">FAD</keyword>
<keyword evidence="10 18" id="KW-0560">Oxidoreductase</keyword>
<reference evidence="21 22" key="1">
    <citation type="journal article" date="2015" name="Genome Biol.">
        <title>Comparative genomics of Steinernema reveals deeply conserved gene regulatory networks.</title>
        <authorList>
            <person name="Dillman A.R."/>
            <person name="Macchietto M."/>
            <person name="Porter C.F."/>
            <person name="Rogers A."/>
            <person name="Williams B."/>
            <person name="Antoshechkin I."/>
            <person name="Lee M.M."/>
            <person name="Goodwin Z."/>
            <person name="Lu X."/>
            <person name="Lewis E.E."/>
            <person name="Goodrich-Blair H."/>
            <person name="Stock S.P."/>
            <person name="Adams B.J."/>
            <person name="Sternberg P.W."/>
            <person name="Mortazavi A."/>
        </authorList>
    </citation>
    <scope>NUCLEOTIDE SEQUENCE [LARGE SCALE GENOMIC DNA]</scope>
    <source>
        <strain evidence="21 22">ALL</strain>
    </source>
</reference>
<evidence type="ECO:0000256" key="15">
    <source>
        <dbReference type="ARBA" id="ARBA00048041"/>
    </source>
</evidence>
<evidence type="ECO:0000313" key="21">
    <source>
        <dbReference type="EMBL" id="TKR87684.1"/>
    </source>
</evidence>
<evidence type="ECO:0000256" key="18">
    <source>
        <dbReference type="PIRNR" id="PIRNR000332"/>
    </source>
</evidence>
<evidence type="ECO:0000256" key="3">
    <source>
        <dbReference type="ARBA" id="ARBA00009183"/>
    </source>
</evidence>
<evidence type="ECO:0000256" key="16">
    <source>
        <dbReference type="ARBA" id="ARBA00048088"/>
    </source>
</evidence>
<evidence type="ECO:0000256" key="2">
    <source>
        <dbReference type="ARBA" id="ARBA00004389"/>
    </source>
</evidence>
<sequence length="531" mass="60086">MPRIAIIGAGACGLPCIRHALLYDVEPVVFDLSDEVGGLWNFKANNTSESSVARNTIANTSKEAMAYSDFPPPAHFANFMHNTQLLEYYKLYAEHHGLAKYIRFRHKVHGVKRAESYAKDGKWLLTYENLKTGEIKEEEFDAVMLASGHHVKPFVPAWKGLNKFKGKLLHSQVYKDNRGFEDKTVVVVGIGNSACDIALKMVLWVHLSTRRGAWIYTRIQPGGQPYDLDLNSRYNDTLRNWFFSRCNKAIEESFQKRFDHEAYGLKPNHGVFNCSPTVNDDIPYRVMCGRLKIQADVKEFKENDVVFVDGTKIENVDCVVSATGYNLDFEILEQGKLVAAEGLELYLYMYPPELSNHNSLAFIGLVQTSGPIQLAAEMQARLFLEAFAAKKLTLPSKEEMYQSIKEHKAMQAGNVQSMRHILEIEYCGHMEELAGIIGCKPNFLQLAFSDPELAWKIFFGPRVSYSYRLNGAHVWKDARKAIMSVDERVQSGLNPKNPKLRGSCCLAFDAETVIIMLAVAVFTAILFKMFF</sequence>
<comment type="caution">
    <text evidence="21">The sequence shown here is derived from an EMBL/GenBank/DDBJ whole genome shotgun (WGS) entry which is preliminary data.</text>
</comment>
<dbReference type="STRING" id="34508.A0A4U5NWR8"/>
<evidence type="ECO:0000256" key="9">
    <source>
        <dbReference type="ARBA" id="ARBA00022989"/>
    </source>
</evidence>
<evidence type="ECO:0000256" key="14">
    <source>
        <dbReference type="ARBA" id="ARBA00047338"/>
    </source>
</evidence>
<evidence type="ECO:0000256" key="4">
    <source>
        <dbReference type="ARBA" id="ARBA00022630"/>
    </source>
</evidence>
<comment type="catalytic activity">
    <reaction evidence="15">
        <text>hypotaurine + NADPH + O2 + H(+) = taurine + NADP(+) + H2O</text>
        <dbReference type="Rhea" id="RHEA:69819"/>
        <dbReference type="ChEBI" id="CHEBI:15377"/>
        <dbReference type="ChEBI" id="CHEBI:15378"/>
        <dbReference type="ChEBI" id="CHEBI:15379"/>
        <dbReference type="ChEBI" id="CHEBI:57783"/>
        <dbReference type="ChEBI" id="CHEBI:57853"/>
        <dbReference type="ChEBI" id="CHEBI:58349"/>
        <dbReference type="ChEBI" id="CHEBI:507393"/>
        <dbReference type="EC" id="1.14.13.8"/>
    </reaction>
    <physiologicalReaction direction="left-to-right" evidence="15">
        <dbReference type="Rhea" id="RHEA:69820"/>
    </physiologicalReaction>
</comment>
<dbReference type="Pfam" id="PF00743">
    <property type="entry name" value="FMO-like"/>
    <property type="match status" value="1"/>
</dbReference>
<keyword evidence="8 18" id="KW-0521">NADP</keyword>
<organism evidence="21 22">
    <name type="scientific">Steinernema carpocapsae</name>
    <name type="common">Entomopathogenic nematode</name>
    <dbReference type="NCBI Taxonomy" id="34508"/>
    <lineage>
        <taxon>Eukaryota</taxon>
        <taxon>Metazoa</taxon>
        <taxon>Ecdysozoa</taxon>
        <taxon>Nematoda</taxon>
        <taxon>Chromadorea</taxon>
        <taxon>Rhabditida</taxon>
        <taxon>Tylenchina</taxon>
        <taxon>Panagrolaimomorpha</taxon>
        <taxon>Strongyloidoidea</taxon>
        <taxon>Steinernematidae</taxon>
        <taxon>Steinernema</taxon>
    </lineage>
</organism>
<evidence type="ECO:0000313" key="22">
    <source>
        <dbReference type="Proteomes" id="UP000298663"/>
    </source>
</evidence>
<dbReference type="GO" id="GO:0050661">
    <property type="term" value="F:NADP binding"/>
    <property type="evidence" value="ECO:0007669"/>
    <property type="project" value="InterPro"/>
</dbReference>
<feature type="transmembrane region" description="Helical" evidence="20">
    <location>
        <begin position="506"/>
        <end position="527"/>
    </location>
</feature>
<comment type="function">
    <text evidence="13">Broad spectrum monooxygenase that catalyzes the oxygenation of a wide variety of nitrogen- and sulfur-containing compounds including xenobiotics. Catalyzes the S-oxygenation of hypotaurine to produce taurine, an organic osmolyte involved in cell volume regulation as well as a variety of cytoprotective and developmental processes. In vitro, catalyzes the N-oxygenation of trimethylamine (TMA) to produce trimethylamine N-oxide (TMAO) and could therefore participate to the detoxification of this compound that is generated by the action of gut microbiota from dietary precursors such as choline, choline containing compounds, betaine or L-carnitine.</text>
</comment>
<comment type="catalytic activity">
    <reaction evidence="14">
        <text>hypotaurine + NADH + O2 + H(+) = taurine + NAD(+) + H2O</text>
        <dbReference type="Rhea" id="RHEA:74111"/>
        <dbReference type="ChEBI" id="CHEBI:15377"/>
        <dbReference type="ChEBI" id="CHEBI:15378"/>
        <dbReference type="ChEBI" id="CHEBI:15379"/>
        <dbReference type="ChEBI" id="CHEBI:57540"/>
        <dbReference type="ChEBI" id="CHEBI:57853"/>
        <dbReference type="ChEBI" id="CHEBI:57945"/>
        <dbReference type="ChEBI" id="CHEBI:507393"/>
        <dbReference type="EC" id="1.14.13.8"/>
    </reaction>
    <physiologicalReaction direction="left-to-right" evidence="14">
        <dbReference type="Rhea" id="RHEA:74112"/>
    </physiologicalReaction>
</comment>
<keyword evidence="5 20" id="KW-0812">Transmembrane</keyword>
<dbReference type="InterPro" id="IPR036188">
    <property type="entry name" value="FAD/NAD-bd_sf"/>
</dbReference>
<evidence type="ECO:0000256" key="12">
    <source>
        <dbReference type="ARBA" id="ARBA00023136"/>
    </source>
</evidence>
<dbReference type="GO" id="GO:0050660">
    <property type="term" value="F:flavin adenine dinucleotide binding"/>
    <property type="evidence" value="ECO:0007669"/>
    <property type="project" value="InterPro"/>
</dbReference>